<feature type="region of interest" description="Disordered" evidence="1">
    <location>
        <begin position="283"/>
        <end position="322"/>
    </location>
</feature>
<feature type="compositionally biased region" description="Low complexity" evidence="1">
    <location>
        <begin position="297"/>
        <end position="306"/>
    </location>
</feature>
<feature type="compositionally biased region" description="Pro residues" evidence="1">
    <location>
        <begin position="203"/>
        <end position="214"/>
    </location>
</feature>
<feature type="compositionally biased region" description="Basic and acidic residues" evidence="1">
    <location>
        <begin position="93"/>
        <end position="104"/>
    </location>
</feature>
<sequence>MKTRLPPQRSSVASHRRPKSEGKERGEGKECLWEEEEEEEEEREGGAASEEEERRGGVAGRHREWNVKRRLWANAAVRGMRGARPPLRYGSDMWREEGGKREEGPPPPPLLSLLLLLLLLLPLVPTERRRGPAAPSVSDMATDCSAWDAVRGPPLPPPPPPNRKLSRLALKEDAPGSSSSSSSSSSPASSTSASSSSSSSSSPPSPPPGPPAPAPRCFLRWRLKTSGCVVVKGHAGQPKVATPLTLVVVAQAVAAHVALQRGPVRPQALADAAAVLHLAAAAAQRTRRGNPSPSPLRPLRLLGEPLQTRRPPSNNGLLPREAPSGGDGVALLVLQQLLGRLQELVADVALEHPRDEVDLEVAFVHAARLAHKVAEDAFEALSGGKERKRWLPELDWLPAEEGRASRPLSSSLPWVRSPPSELLSESLRAERDEEVLLVSLRGLLELRPGHTRTDGRASTRGPATARALGMN</sequence>
<dbReference type="Proteomes" id="UP000314294">
    <property type="component" value="Unassembled WGS sequence"/>
</dbReference>
<organism evidence="2 3">
    <name type="scientific">Liparis tanakae</name>
    <name type="common">Tanaka's snailfish</name>
    <dbReference type="NCBI Taxonomy" id="230148"/>
    <lineage>
        <taxon>Eukaryota</taxon>
        <taxon>Metazoa</taxon>
        <taxon>Chordata</taxon>
        <taxon>Craniata</taxon>
        <taxon>Vertebrata</taxon>
        <taxon>Euteleostomi</taxon>
        <taxon>Actinopterygii</taxon>
        <taxon>Neopterygii</taxon>
        <taxon>Teleostei</taxon>
        <taxon>Neoteleostei</taxon>
        <taxon>Acanthomorphata</taxon>
        <taxon>Eupercaria</taxon>
        <taxon>Perciformes</taxon>
        <taxon>Cottioidei</taxon>
        <taxon>Cottales</taxon>
        <taxon>Liparidae</taxon>
        <taxon>Liparis</taxon>
    </lineage>
</organism>
<feature type="compositionally biased region" description="Pro residues" evidence="1">
    <location>
        <begin position="153"/>
        <end position="162"/>
    </location>
</feature>
<dbReference type="AlphaFoldDB" id="A0A4Z2JGU9"/>
<feature type="region of interest" description="Disordered" evidence="1">
    <location>
        <begin position="148"/>
        <end position="216"/>
    </location>
</feature>
<feature type="compositionally biased region" description="Basic and acidic residues" evidence="1">
    <location>
        <begin position="19"/>
        <end position="32"/>
    </location>
</feature>
<name>A0A4Z2JGU9_9TELE</name>
<accession>A0A4Z2JGU9</accession>
<keyword evidence="3" id="KW-1185">Reference proteome</keyword>
<comment type="caution">
    <text evidence="2">The sequence shown here is derived from an EMBL/GenBank/DDBJ whole genome shotgun (WGS) entry which is preliminary data.</text>
</comment>
<dbReference type="EMBL" id="SRLO01000001">
    <property type="protein sequence ID" value="TNN89516.1"/>
    <property type="molecule type" value="Genomic_DNA"/>
</dbReference>
<protein>
    <submittedName>
        <fullName evidence="2">Uncharacterized protein</fullName>
    </submittedName>
</protein>
<reference evidence="2 3" key="1">
    <citation type="submission" date="2019-03" db="EMBL/GenBank/DDBJ databases">
        <title>First draft genome of Liparis tanakae, snailfish: a comprehensive survey of snailfish specific genes.</title>
        <authorList>
            <person name="Kim W."/>
            <person name="Song I."/>
            <person name="Jeong J.-H."/>
            <person name="Kim D."/>
            <person name="Kim S."/>
            <person name="Ryu S."/>
            <person name="Song J.Y."/>
            <person name="Lee S.K."/>
        </authorList>
    </citation>
    <scope>NUCLEOTIDE SEQUENCE [LARGE SCALE GENOMIC DNA]</scope>
    <source>
        <tissue evidence="2">Muscle</tissue>
    </source>
</reference>
<feature type="compositionally biased region" description="Acidic residues" evidence="1">
    <location>
        <begin position="33"/>
        <end position="43"/>
    </location>
</feature>
<evidence type="ECO:0000313" key="2">
    <source>
        <dbReference type="EMBL" id="TNN89516.1"/>
    </source>
</evidence>
<feature type="region of interest" description="Disordered" evidence="1">
    <location>
        <begin position="1"/>
        <end position="60"/>
    </location>
</feature>
<feature type="region of interest" description="Disordered" evidence="1">
    <location>
        <begin position="449"/>
        <end position="471"/>
    </location>
</feature>
<feature type="compositionally biased region" description="Low complexity" evidence="1">
    <location>
        <begin position="175"/>
        <end position="202"/>
    </location>
</feature>
<proteinExistence type="predicted"/>
<evidence type="ECO:0000313" key="3">
    <source>
        <dbReference type="Proteomes" id="UP000314294"/>
    </source>
</evidence>
<feature type="region of interest" description="Disordered" evidence="1">
    <location>
        <begin position="82"/>
        <end position="109"/>
    </location>
</feature>
<evidence type="ECO:0000256" key="1">
    <source>
        <dbReference type="SAM" id="MobiDB-lite"/>
    </source>
</evidence>
<gene>
    <name evidence="2" type="ORF">EYF80_000119</name>
</gene>